<comment type="caution">
    <text evidence="1">The sequence shown here is derived from an EMBL/GenBank/DDBJ whole genome shotgun (WGS) entry which is preliminary data.</text>
</comment>
<name>A0AAV4D0A7_9GAST</name>
<sequence length="124" mass="13980">MISGFQALRQARVPGTGLEPTTEGSLQISGRFAIHCATNVYYAIEVYGKSEPTYTSLNKRYRVRKAVLAMCKDVSSILHLVLWELKAPFPPPNPRPHFNIFTPLRQRWCDCTEDLVAGGLHLSY</sequence>
<evidence type="ECO:0000313" key="2">
    <source>
        <dbReference type="Proteomes" id="UP000735302"/>
    </source>
</evidence>
<accession>A0AAV4D0A7</accession>
<reference evidence="1 2" key="1">
    <citation type="journal article" date="2021" name="Elife">
        <title>Chloroplast acquisition without the gene transfer in kleptoplastic sea slugs, Plakobranchus ocellatus.</title>
        <authorList>
            <person name="Maeda T."/>
            <person name="Takahashi S."/>
            <person name="Yoshida T."/>
            <person name="Shimamura S."/>
            <person name="Takaki Y."/>
            <person name="Nagai Y."/>
            <person name="Toyoda A."/>
            <person name="Suzuki Y."/>
            <person name="Arimoto A."/>
            <person name="Ishii H."/>
            <person name="Satoh N."/>
            <person name="Nishiyama T."/>
            <person name="Hasebe M."/>
            <person name="Maruyama T."/>
            <person name="Minagawa J."/>
            <person name="Obokata J."/>
            <person name="Shigenobu S."/>
        </authorList>
    </citation>
    <scope>NUCLEOTIDE SEQUENCE [LARGE SCALE GENOMIC DNA]</scope>
</reference>
<organism evidence="1 2">
    <name type="scientific">Plakobranchus ocellatus</name>
    <dbReference type="NCBI Taxonomy" id="259542"/>
    <lineage>
        <taxon>Eukaryota</taxon>
        <taxon>Metazoa</taxon>
        <taxon>Spiralia</taxon>
        <taxon>Lophotrochozoa</taxon>
        <taxon>Mollusca</taxon>
        <taxon>Gastropoda</taxon>
        <taxon>Heterobranchia</taxon>
        <taxon>Euthyneura</taxon>
        <taxon>Panpulmonata</taxon>
        <taxon>Sacoglossa</taxon>
        <taxon>Placobranchoidea</taxon>
        <taxon>Plakobranchidae</taxon>
        <taxon>Plakobranchus</taxon>
    </lineage>
</organism>
<dbReference type="AlphaFoldDB" id="A0AAV4D0A7"/>
<keyword evidence="2" id="KW-1185">Reference proteome</keyword>
<evidence type="ECO:0000313" key="1">
    <source>
        <dbReference type="EMBL" id="GFO37642.1"/>
    </source>
</evidence>
<dbReference type="EMBL" id="BLXT01007282">
    <property type="protein sequence ID" value="GFO37642.1"/>
    <property type="molecule type" value="Genomic_DNA"/>
</dbReference>
<protein>
    <submittedName>
        <fullName evidence="1">Uncharacterized protein</fullName>
    </submittedName>
</protein>
<dbReference type="Proteomes" id="UP000735302">
    <property type="component" value="Unassembled WGS sequence"/>
</dbReference>
<proteinExistence type="predicted"/>
<gene>
    <name evidence="1" type="ORF">PoB_006414700</name>
</gene>